<feature type="compositionally biased region" description="Basic and acidic residues" evidence="1">
    <location>
        <begin position="952"/>
        <end position="966"/>
    </location>
</feature>
<feature type="transmembrane region" description="Helical" evidence="2">
    <location>
        <begin position="1369"/>
        <end position="1391"/>
    </location>
</feature>
<dbReference type="PROSITE" id="PS50156">
    <property type="entry name" value="SSD"/>
    <property type="match status" value="1"/>
</dbReference>
<dbReference type="SUPFAM" id="SSF82866">
    <property type="entry name" value="Multidrug efflux transporter AcrB transmembrane domain"/>
    <property type="match status" value="2"/>
</dbReference>
<keyword evidence="2" id="KW-0812">Transmembrane</keyword>
<feature type="domain" description="SSD" evidence="3">
    <location>
        <begin position="508"/>
        <end position="613"/>
    </location>
</feature>
<dbReference type="Pfam" id="PF02460">
    <property type="entry name" value="Patched"/>
    <property type="match status" value="1"/>
</dbReference>
<feature type="compositionally biased region" description="Pro residues" evidence="1">
    <location>
        <begin position="1040"/>
        <end position="1059"/>
    </location>
</feature>
<dbReference type="PANTHER" id="PTHR46687:SF1">
    <property type="entry name" value="PROTEIN DISPATCHED HOMOLOG 3"/>
    <property type="match status" value="1"/>
</dbReference>
<dbReference type="GeneID" id="101863752"/>
<feature type="transmembrane region" description="Helical" evidence="2">
    <location>
        <begin position="1412"/>
        <end position="1436"/>
    </location>
</feature>
<proteinExistence type="predicted"/>
<feature type="transmembrane region" description="Helical" evidence="2">
    <location>
        <begin position="462"/>
        <end position="479"/>
    </location>
</feature>
<dbReference type="PANTHER" id="PTHR46687">
    <property type="entry name" value="PROTEIN DISPATCHED HOMOLOG 3"/>
    <property type="match status" value="1"/>
</dbReference>
<evidence type="ECO:0000256" key="1">
    <source>
        <dbReference type="SAM" id="MobiDB-lite"/>
    </source>
</evidence>
<sequence>MRWFSVFRGGTSNGWTPVTNSDNRHGSDMDELMCMASGEYAEEDRTQGMSYPSGAVVSDYTAEDLGTEPVFCRNGRETAEPPRESLMQGSSHADGMLCKVSCACSRPKLTFPRARWYLVLLSFFTAISFIALSVGLGYYSVIVKDDLKIDKSVKSFSIPNHQAYKNFEALMLARKNSSTRMRRDTSAASQLFRSKRDLFSVHESSFKPLAGHTSFVREKRDALDTSNLNLFGLEPPLASDSDHTVLSRLKRAANKVRCLFEFEPQIVARWKMHVIYLAHGDNDTNMFTKERLETVHQIEKQIIEHPGFRKFCYRDPNLVRHIPSVRDMNGCVPLNSLLTYFYPSKNSEGKIIYDGMGTNLADVDSALKLAMNYETFYYYVDDKINRTFQKSHLLRSEVLFGAPLPGYSCAGSRGKDQDGKFRDFVITYIGLLSKASTDKVQVLYGGNEIFDYEVTSTFWSDVRLAIISLIAIFVLMLVLSLSLYLTVIGIVIIGLSFPIAFFFYRIVFGINKLGILNGAAAFVIIGIGVDDVFVFINIYRQSSHLKDPVKRIIYTVTTAGVATFFTSFTTAAAFAANLTSAIPAVYDFGLFMSLIVSSCWVSVIVLMPPLLYLHACFIEPLEMLLFSCFSCQRGSSSAGGQHHQLAHYTEQQSGENSLYREDDVAMLDVNEADGAPMWEADDDILLMDDPYSVSDNVRAEPDGTEDVDVPLLNTSSSPAFSGADQQPDVSNNNMCLGRFFQKTLMFITNRIVIRGRYVIIGFYAAVLIASCVLMSQLQPSTHPPQLFRPDTNIQRLLDLKANLSIIDTLHCDQCSGLYKVHSSSPHHVSSSNVHVPPTPPKNRHVSPLPADSGRHSTPRPPPHGDGGSRGTVAPHEGTGQGQNVPHNSDSSHGENNKASDGDASSSGDQKSVLTSMLEDTLAKLSSMYGSGSSSSTSTDSSSSSSQASPQNTHDDDTGNSQEKNKLPDSGSSSDTYDGLPPPPTGRQENNKPSSNPRTHGAQSGWDLHNDDFRKAFNNSSPPPPPPPLTPLPNQTSPHITPSPIPAVSSSPPPPPPSISSPPASRCPPQKSSAFADIIRALQETADHLYDLSKTKSTSTDENYNVCKEQRCGDLKDRPLMELGATVYVVFGVSHVNRSEEDEGHVLDQLKDTVVFDPNFSKKMSNESQFRKHLRELCTVCHVIANRTDLVKEGSAQCLPSGMYRLRHLLGTIKECQDLPNSLSIYQHQAPAHAEGGRDRNNHILWLAFAFESTTSEGQAYFQAYKEYMKWEELMRHIKTSVLAPDSPLHSMFQTSQFWTKVLMEVVAVNSAIYGLILSMLICVMAVAVFTGHLVLLAIVVVTIISMICTVVGIFYLAGWEMGAVEAVSLSILVGSSVDYCVHIVEGFILPGRRMSLPWMKSQSAKSLRIQRASLAVRHIGVAILCSALTTVVAAVPLTQTFIQPFAKFGSILLINTTVSMVMTLTLAVALMAAFGPAHYKGSWRSHATAAVVTVVVVGLSVLALYISTVLGAHIPGPSGSNLFSST</sequence>
<feature type="transmembrane region" description="Helical" evidence="2">
    <location>
        <begin position="519"/>
        <end position="540"/>
    </location>
</feature>
<feature type="compositionally biased region" description="Pro residues" evidence="1">
    <location>
        <begin position="1020"/>
        <end position="1030"/>
    </location>
</feature>
<organism evidence="4 5">
    <name type="scientific">Aplysia californica</name>
    <name type="common">California sea hare</name>
    <dbReference type="NCBI Taxonomy" id="6500"/>
    <lineage>
        <taxon>Eukaryota</taxon>
        <taxon>Metazoa</taxon>
        <taxon>Spiralia</taxon>
        <taxon>Lophotrochozoa</taxon>
        <taxon>Mollusca</taxon>
        <taxon>Gastropoda</taxon>
        <taxon>Heterobranchia</taxon>
        <taxon>Euthyneura</taxon>
        <taxon>Tectipleura</taxon>
        <taxon>Aplysiida</taxon>
        <taxon>Aplysioidea</taxon>
        <taxon>Aplysiidae</taxon>
        <taxon>Aplysia</taxon>
    </lineage>
</organism>
<name>A0ABM1A3D2_APLCA</name>
<reference evidence="5" key="1">
    <citation type="submission" date="2025-08" db="UniProtKB">
        <authorList>
            <consortium name="RefSeq"/>
        </authorList>
    </citation>
    <scope>IDENTIFICATION</scope>
</reference>
<feature type="region of interest" description="Disordered" evidence="1">
    <location>
        <begin position="822"/>
        <end position="910"/>
    </location>
</feature>
<feature type="transmembrane region" description="Helical" evidence="2">
    <location>
        <begin position="588"/>
        <end position="613"/>
    </location>
</feature>
<feature type="transmembrane region" description="Helical" evidence="2">
    <location>
        <begin position="552"/>
        <end position="576"/>
    </location>
</feature>
<feature type="compositionally biased region" description="Polar residues" evidence="1">
    <location>
        <begin position="986"/>
        <end position="1001"/>
    </location>
</feature>
<evidence type="ECO:0000313" key="4">
    <source>
        <dbReference type="Proteomes" id="UP000694888"/>
    </source>
</evidence>
<protein>
    <submittedName>
        <fullName evidence="5">Protein dispatched homolog 3</fullName>
    </submittedName>
</protein>
<accession>A0ABM1A3D2</accession>
<feature type="region of interest" description="Disordered" evidence="1">
    <location>
        <begin position="926"/>
        <end position="1070"/>
    </location>
</feature>
<evidence type="ECO:0000256" key="2">
    <source>
        <dbReference type="SAM" id="Phobius"/>
    </source>
</evidence>
<keyword evidence="2" id="KW-1133">Transmembrane helix</keyword>
<feature type="transmembrane region" description="Helical" evidence="2">
    <location>
        <begin position="116"/>
        <end position="139"/>
    </location>
</feature>
<feature type="transmembrane region" description="Helical" evidence="2">
    <location>
        <begin position="1448"/>
        <end position="1475"/>
    </location>
</feature>
<dbReference type="InterPro" id="IPR000731">
    <property type="entry name" value="SSD"/>
</dbReference>
<keyword evidence="2" id="KW-0472">Membrane</keyword>
<feature type="transmembrane region" description="Helical" evidence="2">
    <location>
        <begin position="1487"/>
        <end position="1514"/>
    </location>
</feature>
<dbReference type="RefSeq" id="XP_012939999.1">
    <property type="nucleotide sequence ID" value="XM_013084545.2"/>
</dbReference>
<feature type="compositionally biased region" description="Low complexity" evidence="1">
    <location>
        <begin position="822"/>
        <end position="835"/>
    </location>
</feature>
<dbReference type="Proteomes" id="UP000694888">
    <property type="component" value="Unplaced"/>
</dbReference>
<feature type="transmembrane region" description="Helical" evidence="2">
    <location>
        <begin position="484"/>
        <end position="507"/>
    </location>
</feature>
<dbReference type="InterPro" id="IPR003392">
    <property type="entry name" value="PTHD_SSD"/>
</dbReference>
<feature type="transmembrane region" description="Helical" evidence="2">
    <location>
        <begin position="1334"/>
        <end position="1357"/>
    </location>
</feature>
<gene>
    <name evidence="5" type="primary">LOC101863752</name>
</gene>
<evidence type="ECO:0000313" key="5">
    <source>
        <dbReference type="RefSeq" id="XP_012939999.1"/>
    </source>
</evidence>
<feature type="transmembrane region" description="Helical" evidence="2">
    <location>
        <begin position="1311"/>
        <end position="1329"/>
    </location>
</feature>
<evidence type="ECO:0000259" key="3">
    <source>
        <dbReference type="PROSITE" id="PS50156"/>
    </source>
</evidence>
<dbReference type="InterPro" id="IPR042480">
    <property type="entry name" value="DISP3"/>
</dbReference>
<feature type="transmembrane region" description="Helical" evidence="2">
    <location>
        <begin position="757"/>
        <end position="777"/>
    </location>
</feature>
<feature type="compositionally biased region" description="Low complexity" evidence="1">
    <location>
        <begin position="926"/>
        <end position="948"/>
    </location>
</feature>
<dbReference type="Gene3D" id="1.20.1640.10">
    <property type="entry name" value="Multidrug efflux transporter AcrB transmembrane domain"/>
    <property type="match status" value="2"/>
</dbReference>
<feature type="compositionally biased region" description="Basic and acidic residues" evidence="1">
    <location>
        <begin position="889"/>
        <end position="900"/>
    </location>
</feature>
<keyword evidence="4" id="KW-1185">Reference proteome</keyword>